<protein>
    <submittedName>
        <fullName evidence="1">Beta-lactamase/transpeptidase-like protein</fullName>
    </submittedName>
</protein>
<dbReference type="Proteomes" id="UP001497680">
    <property type="component" value="Unassembled WGS sequence"/>
</dbReference>
<accession>A0ACC0CXY8</accession>
<reference evidence="1 2" key="1">
    <citation type="journal article" date="2022" name="New Phytol.">
        <title>Ecological generalism drives hyperdiversity of secondary metabolite gene clusters in xylarialean endophytes.</title>
        <authorList>
            <person name="Franco M.E.E."/>
            <person name="Wisecaver J.H."/>
            <person name="Arnold A.E."/>
            <person name="Ju Y.M."/>
            <person name="Slot J.C."/>
            <person name="Ahrendt S."/>
            <person name="Moore L.P."/>
            <person name="Eastman K.E."/>
            <person name="Scott K."/>
            <person name="Konkel Z."/>
            <person name="Mondo S.J."/>
            <person name="Kuo A."/>
            <person name="Hayes R.D."/>
            <person name="Haridas S."/>
            <person name="Andreopoulos B."/>
            <person name="Riley R."/>
            <person name="LaButti K."/>
            <person name="Pangilinan J."/>
            <person name="Lipzen A."/>
            <person name="Amirebrahimi M."/>
            <person name="Yan J."/>
            <person name="Adam C."/>
            <person name="Keymanesh K."/>
            <person name="Ng V."/>
            <person name="Louie K."/>
            <person name="Northen T."/>
            <person name="Drula E."/>
            <person name="Henrissat B."/>
            <person name="Hsieh H.M."/>
            <person name="Youens-Clark K."/>
            <person name="Lutzoni F."/>
            <person name="Miadlikowska J."/>
            <person name="Eastwood D.C."/>
            <person name="Hamelin R.C."/>
            <person name="Grigoriev I.V."/>
            <person name="U'Ren J.M."/>
        </authorList>
    </citation>
    <scope>NUCLEOTIDE SEQUENCE [LARGE SCALE GENOMIC DNA]</scope>
    <source>
        <strain evidence="1 2">ER1909</strain>
    </source>
</reference>
<evidence type="ECO:0000313" key="2">
    <source>
        <dbReference type="Proteomes" id="UP001497680"/>
    </source>
</evidence>
<proteinExistence type="predicted"/>
<keyword evidence="2" id="KW-1185">Reference proteome</keyword>
<name>A0ACC0CXY8_9PEZI</name>
<organism evidence="1 2">
    <name type="scientific">Hypoxylon rubiginosum</name>
    <dbReference type="NCBI Taxonomy" id="110542"/>
    <lineage>
        <taxon>Eukaryota</taxon>
        <taxon>Fungi</taxon>
        <taxon>Dikarya</taxon>
        <taxon>Ascomycota</taxon>
        <taxon>Pezizomycotina</taxon>
        <taxon>Sordariomycetes</taxon>
        <taxon>Xylariomycetidae</taxon>
        <taxon>Xylariales</taxon>
        <taxon>Hypoxylaceae</taxon>
        <taxon>Hypoxylon</taxon>
    </lineage>
</organism>
<evidence type="ECO:0000313" key="1">
    <source>
        <dbReference type="EMBL" id="KAI6085163.1"/>
    </source>
</evidence>
<sequence>MVSNTKKQRLEEADLVIEEIMSVTGTPAISYTVVQHGKTLHTRHLGYRDVSAGLQANDQTRFSINSMSKSLVSALAGIIAASGSVDLNAPVKKYLPDFVCYDSRLSDQITLVDLLSHRTGITNYDQIWLGSHNAVLIDRDQVIQTFATLKPCGRFRDSFVYNNWGYELVGMVLEKVTGKDLDILLQEHIFEPLGLTRTSTDWNFDDSNNAKAYFVMQDLSVTEVGRPTIGKGTVMEAAGGVKSTIEDLTVLYSEYLHAIISQFESRSDSTNGSVFRHCRDIVTSHSRFPGPSLREQGYGLGLARGQLPGQLGRVSLTHAVGPEPFVGRDSEPKLVLYHHGAMPGSTTCVHLLPEENVFIIVLQNSSSPLDTADFVSQCLLEKFLDTKTPNNYKQLSQAYAQQGLGHQERVRQKLEEKRNSNTTPKKLQAYIGKYWNDIHNFCIEVCEADGKLQMRLQGLESEAFALNHYENDTFTWWMPHDEVARRGRFIAGYDASYYLITFSGKDDEFDTLHWAWDSNLADEASLFKK</sequence>
<comment type="caution">
    <text evidence="1">The sequence shown here is derived from an EMBL/GenBank/DDBJ whole genome shotgun (WGS) entry which is preliminary data.</text>
</comment>
<gene>
    <name evidence="1" type="ORF">F4821DRAFT_153885</name>
</gene>
<dbReference type="EMBL" id="MU394328">
    <property type="protein sequence ID" value="KAI6085163.1"/>
    <property type="molecule type" value="Genomic_DNA"/>
</dbReference>